<dbReference type="GO" id="GO:0009252">
    <property type="term" value="P:peptidoglycan biosynthetic process"/>
    <property type="evidence" value="ECO:0007669"/>
    <property type="project" value="UniProtKB-UniRule"/>
</dbReference>
<evidence type="ECO:0000256" key="10">
    <source>
        <dbReference type="HAMAP-Rule" id="MF_00033"/>
    </source>
</evidence>
<protein>
    <recommendedName>
        <fullName evidence="10">UDP-N-acetylglucosamine--N-acetylmuramyl-(pentapeptide) pyrophosphoryl-undecaprenol N-acetylglucosamine transferase</fullName>
        <ecNumber evidence="10">2.4.1.227</ecNumber>
    </recommendedName>
    <alternativeName>
        <fullName evidence="10">Undecaprenyl-PP-MurNAc-pentapeptide-UDPGlcNAc GlcNAc transferase</fullName>
    </alternativeName>
</protein>
<evidence type="ECO:0000313" key="13">
    <source>
        <dbReference type="EMBL" id="SYZ78729.1"/>
    </source>
</evidence>
<keyword evidence="5 10" id="KW-0133">Cell shape</keyword>
<comment type="subcellular location">
    <subcellularLocation>
        <location evidence="10">Cell membrane</location>
        <topology evidence="10">Peripheral membrane protein</topology>
        <orientation evidence="10">Cytoplasmic side</orientation>
    </subcellularLocation>
</comment>
<dbReference type="GO" id="GO:0008360">
    <property type="term" value="P:regulation of cell shape"/>
    <property type="evidence" value="ECO:0007669"/>
    <property type="project" value="UniProtKB-KW"/>
</dbReference>
<keyword evidence="1 10" id="KW-1003">Cell membrane</keyword>
<feature type="binding site" evidence="10">
    <location>
        <position position="308"/>
    </location>
    <ligand>
        <name>UDP-N-acetyl-alpha-D-glucosamine</name>
        <dbReference type="ChEBI" id="CHEBI:57705"/>
    </ligand>
</feature>
<evidence type="ECO:0000256" key="9">
    <source>
        <dbReference type="ARBA" id="ARBA00023316"/>
    </source>
</evidence>
<evidence type="ECO:0000259" key="12">
    <source>
        <dbReference type="Pfam" id="PF04101"/>
    </source>
</evidence>
<organism evidence="13 14">
    <name type="scientific">Trichococcus shcherbakoviae</name>
    <dbReference type="NCBI Taxonomy" id="2094020"/>
    <lineage>
        <taxon>Bacteria</taxon>
        <taxon>Bacillati</taxon>
        <taxon>Bacillota</taxon>
        <taxon>Bacilli</taxon>
        <taxon>Lactobacillales</taxon>
        <taxon>Carnobacteriaceae</taxon>
        <taxon>Trichococcus</taxon>
    </lineage>
</organism>
<evidence type="ECO:0000256" key="1">
    <source>
        <dbReference type="ARBA" id="ARBA00022475"/>
    </source>
</evidence>
<dbReference type="SUPFAM" id="SSF53756">
    <property type="entry name" value="UDP-Glycosyltransferase/glycogen phosphorylase"/>
    <property type="match status" value="1"/>
</dbReference>
<proteinExistence type="inferred from homology"/>
<keyword evidence="3 10" id="KW-0328">Glycosyltransferase</keyword>
<dbReference type="EMBL" id="UNRR01000018">
    <property type="protein sequence ID" value="SYZ78729.1"/>
    <property type="molecule type" value="Genomic_DNA"/>
</dbReference>
<dbReference type="UniPathway" id="UPA00219"/>
<keyword evidence="7 10" id="KW-0472">Membrane</keyword>
<evidence type="ECO:0000259" key="11">
    <source>
        <dbReference type="Pfam" id="PF03033"/>
    </source>
</evidence>
<dbReference type="Gene3D" id="3.40.50.2000">
    <property type="entry name" value="Glycogen Phosphorylase B"/>
    <property type="match status" value="2"/>
</dbReference>
<accession>A0A383TGE2</accession>
<feature type="domain" description="Glycosyltransferase family 28 N-terminal" evidence="11">
    <location>
        <begin position="13"/>
        <end position="152"/>
    </location>
</feature>
<evidence type="ECO:0000256" key="3">
    <source>
        <dbReference type="ARBA" id="ARBA00022676"/>
    </source>
</evidence>
<dbReference type="GO" id="GO:0051301">
    <property type="term" value="P:cell division"/>
    <property type="evidence" value="ECO:0007669"/>
    <property type="project" value="UniProtKB-KW"/>
</dbReference>
<dbReference type="Pfam" id="PF03033">
    <property type="entry name" value="Glyco_transf_28"/>
    <property type="match status" value="1"/>
</dbReference>
<feature type="binding site" evidence="10">
    <location>
        <position position="134"/>
    </location>
    <ligand>
        <name>UDP-N-acetyl-alpha-D-glucosamine</name>
        <dbReference type="ChEBI" id="CHEBI:57705"/>
    </ligand>
</feature>
<dbReference type="Pfam" id="PF04101">
    <property type="entry name" value="Glyco_tran_28_C"/>
    <property type="match status" value="1"/>
</dbReference>
<dbReference type="CDD" id="cd03785">
    <property type="entry name" value="GT28_MurG"/>
    <property type="match status" value="1"/>
</dbReference>
<keyword evidence="8 10" id="KW-0131">Cell cycle</keyword>
<comment type="catalytic activity">
    <reaction evidence="10">
        <text>Mur2Ac(oyl-L-Ala-gamma-D-Glu-L-Lys-D-Ala-D-Ala)-di-trans,octa-cis-undecaprenyl diphosphate + UDP-N-acetyl-alpha-D-glucosamine = beta-D-GlcNAc-(1-&gt;4)-Mur2Ac(oyl-L-Ala-gamma-D-Glu-L-Lys-D-Ala-D-Ala)-di-trans,octa-cis-undecaprenyl diphosphate + UDP + H(+)</text>
        <dbReference type="Rhea" id="RHEA:23192"/>
        <dbReference type="ChEBI" id="CHEBI:15378"/>
        <dbReference type="ChEBI" id="CHEBI:57705"/>
        <dbReference type="ChEBI" id="CHEBI:58223"/>
        <dbReference type="ChEBI" id="CHEBI:60032"/>
        <dbReference type="ChEBI" id="CHEBI:60033"/>
        <dbReference type="EC" id="2.4.1.227"/>
    </reaction>
</comment>
<dbReference type="PANTHER" id="PTHR21015:SF22">
    <property type="entry name" value="GLYCOSYLTRANSFERASE"/>
    <property type="match status" value="1"/>
</dbReference>
<dbReference type="AlphaFoldDB" id="A0A383TGE2"/>
<gene>
    <name evidence="10" type="primary">murG</name>
    <name evidence="13" type="ORF">TART1_1514</name>
</gene>
<dbReference type="GO" id="GO:0050511">
    <property type="term" value="F:undecaprenyldiphospho-muramoylpentapeptide beta-N-acetylglucosaminyltransferase activity"/>
    <property type="evidence" value="ECO:0007669"/>
    <property type="project" value="UniProtKB-UniRule"/>
</dbReference>
<keyword evidence="9 10" id="KW-0961">Cell wall biogenesis/degradation</keyword>
<evidence type="ECO:0000313" key="14">
    <source>
        <dbReference type="Proteomes" id="UP000262072"/>
    </source>
</evidence>
<dbReference type="GO" id="GO:0005975">
    <property type="term" value="P:carbohydrate metabolic process"/>
    <property type="evidence" value="ECO:0007669"/>
    <property type="project" value="InterPro"/>
</dbReference>
<dbReference type="Proteomes" id="UP000262072">
    <property type="component" value="Unassembled WGS sequence"/>
</dbReference>
<reference evidence="14" key="1">
    <citation type="submission" date="2018-05" db="EMBL/GenBank/DDBJ databases">
        <authorList>
            <person name="Strepis N."/>
        </authorList>
    </citation>
    <scope>NUCLEOTIDE SEQUENCE [LARGE SCALE GENOMIC DNA]</scope>
</reference>
<dbReference type="EC" id="2.4.1.227" evidence="10"/>
<dbReference type="PANTHER" id="PTHR21015">
    <property type="entry name" value="UDP-N-ACETYLGLUCOSAMINE--N-ACETYLMURAMYL-(PENTAPEPTIDE) PYROPHOSPHORYL-UNDECAPRENOL N-ACETYLGLUCOSAMINE TRANSFERASE 1"/>
    <property type="match status" value="1"/>
</dbReference>
<evidence type="ECO:0000256" key="4">
    <source>
        <dbReference type="ARBA" id="ARBA00022679"/>
    </source>
</evidence>
<dbReference type="InterPro" id="IPR007235">
    <property type="entry name" value="Glyco_trans_28_C"/>
</dbReference>
<sequence length="376" mass="41315">MVLSKEPNVLMKIVLSGGGTGGHIYPALALMNRIKEKYPDSEFLYVGTDRGLESTIVPKAGVAFKSVKIQGLRRSLSLQNLKTVYLMIKSISDSKKIIKAFQPDVVIGTGGYVCAPVLYAASKLGVPTIIHEQNSVAGVTNKFLSRVVDRICICFEDARDDFSAYPEKIVFTGNPRAQEVASLKESADLKEYGLKDEVPTVLIFGGSRGARKLNESFVAAYPFFKDKPYQVLLATGDVHFNAVEQEISALADHLDNVRIVPYIHDMPKLFKRTDLIVSRSGATTLTEVMALGLPSILIPSPYVTNNHQQKNAESLVKNGAAEMILEKDLQAQSLFDAINKLMTDEMGRKEMAFQAKQMGITDASDRIIDVILALKK</sequence>
<evidence type="ECO:0000256" key="2">
    <source>
        <dbReference type="ARBA" id="ARBA00022618"/>
    </source>
</evidence>
<feature type="binding site" evidence="10">
    <location>
        <position position="263"/>
    </location>
    <ligand>
        <name>UDP-N-acetyl-alpha-D-glucosamine</name>
        <dbReference type="ChEBI" id="CHEBI:57705"/>
    </ligand>
</feature>
<evidence type="ECO:0000256" key="7">
    <source>
        <dbReference type="ARBA" id="ARBA00023136"/>
    </source>
</evidence>
<keyword evidence="6 10" id="KW-0573">Peptidoglycan synthesis</keyword>
<keyword evidence="2 10" id="KW-0132">Cell division</keyword>
<feature type="binding site" evidence="10">
    <location>
        <begin position="20"/>
        <end position="22"/>
    </location>
    <ligand>
        <name>UDP-N-acetyl-alpha-D-glucosamine</name>
        <dbReference type="ChEBI" id="CHEBI:57705"/>
    </ligand>
</feature>
<dbReference type="GO" id="GO:0071555">
    <property type="term" value="P:cell wall organization"/>
    <property type="evidence" value="ECO:0007669"/>
    <property type="project" value="UniProtKB-KW"/>
</dbReference>
<evidence type="ECO:0000256" key="6">
    <source>
        <dbReference type="ARBA" id="ARBA00022984"/>
    </source>
</evidence>
<comment type="function">
    <text evidence="10">Cell wall formation. Catalyzes the transfer of a GlcNAc subunit on undecaprenyl-pyrophosphoryl-MurNAc-pentapeptide (lipid intermediate I) to form undecaprenyl-pyrophosphoryl-MurNAc-(pentapeptide)GlcNAc (lipid intermediate II).</text>
</comment>
<comment type="caution">
    <text evidence="10">Lacks conserved residue(s) required for the propagation of feature annotation.</text>
</comment>
<feature type="binding site" evidence="10">
    <location>
        <position position="207"/>
    </location>
    <ligand>
        <name>UDP-N-acetyl-alpha-D-glucosamine</name>
        <dbReference type="ChEBI" id="CHEBI:57705"/>
    </ligand>
</feature>
<dbReference type="HAMAP" id="MF_00033">
    <property type="entry name" value="MurG"/>
    <property type="match status" value="1"/>
</dbReference>
<name>A0A383TGE2_9LACT</name>
<dbReference type="GO" id="GO:0005886">
    <property type="term" value="C:plasma membrane"/>
    <property type="evidence" value="ECO:0007669"/>
    <property type="project" value="UniProtKB-SubCell"/>
</dbReference>
<evidence type="ECO:0000256" key="5">
    <source>
        <dbReference type="ARBA" id="ARBA00022960"/>
    </source>
</evidence>
<dbReference type="NCBIfam" id="TIGR01133">
    <property type="entry name" value="murG"/>
    <property type="match status" value="1"/>
</dbReference>
<dbReference type="InterPro" id="IPR006009">
    <property type="entry name" value="GlcNAc_MurG"/>
</dbReference>
<comment type="similarity">
    <text evidence="10">Belongs to the glycosyltransferase 28 family. MurG subfamily.</text>
</comment>
<evidence type="ECO:0000256" key="8">
    <source>
        <dbReference type="ARBA" id="ARBA00023306"/>
    </source>
</evidence>
<keyword evidence="4 10" id="KW-0808">Transferase</keyword>
<dbReference type="InterPro" id="IPR004276">
    <property type="entry name" value="GlycoTrans_28_N"/>
</dbReference>
<comment type="pathway">
    <text evidence="10">Cell wall biogenesis; peptidoglycan biosynthesis.</text>
</comment>
<feature type="domain" description="Glycosyl transferase family 28 C-terminal" evidence="12">
    <location>
        <begin position="200"/>
        <end position="367"/>
    </location>
</feature>